<accession>A0A6H9S1I7</accession>
<feature type="non-terminal residue" evidence="1">
    <location>
        <position position="1"/>
    </location>
</feature>
<dbReference type="Gene3D" id="1.20.1050.10">
    <property type="match status" value="1"/>
</dbReference>
<dbReference type="RefSeq" id="WP_346266422.1">
    <property type="nucleotide sequence ID" value="NZ_VZPQ01000739.1"/>
</dbReference>
<gene>
    <name evidence="1" type="ORF">F7R03_31965</name>
</gene>
<evidence type="ECO:0000313" key="2">
    <source>
        <dbReference type="Proteomes" id="UP000423257"/>
    </source>
</evidence>
<comment type="caution">
    <text evidence="1">The sequence shown here is derived from an EMBL/GenBank/DDBJ whole genome shotgun (WGS) entry which is preliminary data.</text>
</comment>
<dbReference type="SUPFAM" id="SSF47616">
    <property type="entry name" value="GST C-terminal domain-like"/>
    <property type="match status" value="1"/>
</dbReference>
<evidence type="ECO:0000313" key="1">
    <source>
        <dbReference type="EMBL" id="KAB0535414.1"/>
    </source>
</evidence>
<dbReference type="Pfam" id="PF13410">
    <property type="entry name" value="GST_C_2"/>
    <property type="match status" value="1"/>
</dbReference>
<dbReference type="AlphaFoldDB" id="A0A6H9S1I7"/>
<dbReference type="EMBL" id="VZPQ01000739">
    <property type="protein sequence ID" value="KAB0535414.1"/>
    <property type="molecule type" value="Genomic_DNA"/>
</dbReference>
<dbReference type="InterPro" id="IPR036282">
    <property type="entry name" value="Glutathione-S-Trfase_C_sf"/>
</dbReference>
<sequence>GMLEAEAIAELACHFDVASISVACALGYLDLRHPDLEWRKANPQLAAWFAEVSLRPSMIETVPRV</sequence>
<organism evidence="1 2">
    <name type="scientific">Pseudomonas palleroniana</name>
    <dbReference type="NCBI Taxonomy" id="191390"/>
    <lineage>
        <taxon>Bacteria</taxon>
        <taxon>Pseudomonadati</taxon>
        <taxon>Pseudomonadota</taxon>
        <taxon>Gammaproteobacteria</taxon>
        <taxon>Pseudomonadales</taxon>
        <taxon>Pseudomonadaceae</taxon>
        <taxon>Pseudomonas</taxon>
    </lineage>
</organism>
<proteinExistence type="predicted"/>
<keyword evidence="1" id="KW-0808">Transferase</keyword>
<protein>
    <submittedName>
        <fullName evidence="1">Glutathione S-transferase</fullName>
    </submittedName>
</protein>
<name>A0A6H9S1I7_9PSED</name>
<dbReference type="GO" id="GO:0016740">
    <property type="term" value="F:transferase activity"/>
    <property type="evidence" value="ECO:0007669"/>
    <property type="project" value="UniProtKB-KW"/>
</dbReference>
<reference evidence="1 2" key="1">
    <citation type="submission" date="2019-09" db="EMBL/GenBank/DDBJ databases">
        <title>Draft genome sequences of 48 bacterial type strains from the CCUG.</title>
        <authorList>
            <person name="Tunovic T."/>
            <person name="Pineiro-Iglesias B."/>
            <person name="Unosson C."/>
            <person name="Inganas E."/>
            <person name="Ohlen M."/>
            <person name="Cardew S."/>
            <person name="Jensie-Markopoulos S."/>
            <person name="Salva-Serra F."/>
            <person name="Jaen-Luchoro D."/>
            <person name="Karlsson R."/>
            <person name="Svensson-Stadler L."/>
            <person name="Chun J."/>
            <person name="Moore E."/>
        </authorList>
    </citation>
    <scope>NUCLEOTIDE SEQUENCE [LARGE SCALE GENOMIC DNA]</scope>
    <source>
        <strain evidence="1 2">CCUG 51524</strain>
    </source>
</reference>
<dbReference type="Proteomes" id="UP000423257">
    <property type="component" value="Unassembled WGS sequence"/>
</dbReference>